<dbReference type="AlphaFoldDB" id="A0A8H5ESB0"/>
<keyword evidence="6" id="KW-1185">Reference proteome</keyword>
<dbReference type="GO" id="GO:0005576">
    <property type="term" value="C:extracellular region"/>
    <property type="evidence" value="ECO:0007669"/>
    <property type="project" value="InterPro"/>
</dbReference>
<evidence type="ECO:0000259" key="4">
    <source>
        <dbReference type="PROSITE" id="PS51164"/>
    </source>
</evidence>
<dbReference type="EMBL" id="JAACJJ010000057">
    <property type="protein sequence ID" value="KAF5310541.1"/>
    <property type="molecule type" value="Genomic_DNA"/>
</dbReference>
<sequence>MQFTVSFLAFALLSASAANALAMNERLPKKSSTTITSTTRSSTTTVTSTPTPTATPIGTPLWGQCGGQGYTGPTVCQPPGICTCENPYHSNCFPPEYDPGPSYC</sequence>
<gene>
    <name evidence="5" type="ORF">D9619_007844</name>
</gene>
<dbReference type="SMART" id="SM00236">
    <property type="entry name" value="fCBD"/>
    <property type="match status" value="1"/>
</dbReference>
<dbReference type="GO" id="GO:0005975">
    <property type="term" value="P:carbohydrate metabolic process"/>
    <property type="evidence" value="ECO:0007669"/>
    <property type="project" value="InterPro"/>
</dbReference>
<feature type="compositionally biased region" description="Low complexity" evidence="2">
    <location>
        <begin position="31"/>
        <end position="58"/>
    </location>
</feature>
<dbReference type="Pfam" id="PF00734">
    <property type="entry name" value="CBM_1"/>
    <property type="match status" value="1"/>
</dbReference>
<organism evidence="5 6">
    <name type="scientific">Psilocybe cf. subviscida</name>
    <dbReference type="NCBI Taxonomy" id="2480587"/>
    <lineage>
        <taxon>Eukaryota</taxon>
        <taxon>Fungi</taxon>
        <taxon>Dikarya</taxon>
        <taxon>Basidiomycota</taxon>
        <taxon>Agaricomycotina</taxon>
        <taxon>Agaricomycetes</taxon>
        <taxon>Agaricomycetidae</taxon>
        <taxon>Agaricales</taxon>
        <taxon>Agaricineae</taxon>
        <taxon>Strophariaceae</taxon>
        <taxon>Psilocybe</taxon>
    </lineage>
</organism>
<accession>A0A8H5ESB0</accession>
<dbReference type="InterPro" id="IPR000254">
    <property type="entry name" value="CBD"/>
</dbReference>
<evidence type="ECO:0000256" key="2">
    <source>
        <dbReference type="SAM" id="MobiDB-lite"/>
    </source>
</evidence>
<feature type="signal peptide" evidence="3">
    <location>
        <begin position="1"/>
        <end position="22"/>
    </location>
</feature>
<evidence type="ECO:0000256" key="3">
    <source>
        <dbReference type="SAM" id="SignalP"/>
    </source>
</evidence>
<protein>
    <recommendedName>
        <fullName evidence="4">CBM1 domain-containing protein</fullName>
    </recommendedName>
</protein>
<keyword evidence="1 3" id="KW-0732">Signal</keyword>
<evidence type="ECO:0000313" key="5">
    <source>
        <dbReference type="EMBL" id="KAF5310541.1"/>
    </source>
</evidence>
<evidence type="ECO:0000256" key="1">
    <source>
        <dbReference type="ARBA" id="ARBA00022729"/>
    </source>
</evidence>
<reference evidence="5 6" key="1">
    <citation type="journal article" date="2020" name="ISME J.">
        <title>Uncovering the hidden diversity of litter-decomposition mechanisms in mushroom-forming fungi.</title>
        <authorList>
            <person name="Floudas D."/>
            <person name="Bentzer J."/>
            <person name="Ahren D."/>
            <person name="Johansson T."/>
            <person name="Persson P."/>
            <person name="Tunlid A."/>
        </authorList>
    </citation>
    <scope>NUCLEOTIDE SEQUENCE [LARGE SCALE GENOMIC DNA]</scope>
    <source>
        <strain evidence="5 6">CBS 101986</strain>
    </source>
</reference>
<dbReference type="InterPro" id="IPR035971">
    <property type="entry name" value="CBD_sf"/>
</dbReference>
<proteinExistence type="predicted"/>
<dbReference type="SUPFAM" id="SSF57180">
    <property type="entry name" value="Cellulose-binding domain"/>
    <property type="match status" value="1"/>
</dbReference>
<dbReference type="Proteomes" id="UP000567179">
    <property type="component" value="Unassembled WGS sequence"/>
</dbReference>
<feature type="domain" description="CBM1" evidence="4">
    <location>
        <begin position="57"/>
        <end position="93"/>
    </location>
</feature>
<dbReference type="OrthoDB" id="2119228at2759"/>
<feature type="chain" id="PRO_5034817924" description="CBM1 domain-containing protein" evidence="3">
    <location>
        <begin position="23"/>
        <end position="104"/>
    </location>
</feature>
<comment type="caution">
    <text evidence="5">The sequence shown here is derived from an EMBL/GenBank/DDBJ whole genome shotgun (WGS) entry which is preliminary data.</text>
</comment>
<dbReference type="GO" id="GO:0030248">
    <property type="term" value="F:cellulose binding"/>
    <property type="evidence" value="ECO:0007669"/>
    <property type="project" value="InterPro"/>
</dbReference>
<feature type="region of interest" description="Disordered" evidence="2">
    <location>
        <begin position="28"/>
        <end position="58"/>
    </location>
</feature>
<name>A0A8H5ESB0_9AGAR</name>
<evidence type="ECO:0000313" key="6">
    <source>
        <dbReference type="Proteomes" id="UP000567179"/>
    </source>
</evidence>
<dbReference type="PROSITE" id="PS51164">
    <property type="entry name" value="CBM1_2"/>
    <property type="match status" value="1"/>
</dbReference>